<dbReference type="GO" id="GO:0006096">
    <property type="term" value="P:glycolytic process"/>
    <property type="evidence" value="ECO:0007669"/>
    <property type="project" value="UniProtKB-UniPathway"/>
</dbReference>
<proteinExistence type="inferred from homology"/>
<dbReference type="Proteomes" id="UP000538196">
    <property type="component" value="Unassembled WGS sequence"/>
</dbReference>
<dbReference type="InterPro" id="IPR000652">
    <property type="entry name" value="Triosephosphate_isomerase"/>
</dbReference>
<comment type="catalytic activity">
    <reaction evidence="2">
        <text>D-glyceraldehyde 3-phosphate = dihydroxyacetone phosphate</text>
        <dbReference type="Rhea" id="RHEA:18585"/>
        <dbReference type="ChEBI" id="CHEBI:57642"/>
        <dbReference type="ChEBI" id="CHEBI:59776"/>
        <dbReference type="EC" id="5.3.1.1"/>
    </reaction>
</comment>
<dbReference type="GO" id="GO:0004807">
    <property type="term" value="F:triose-phosphate isomerase activity"/>
    <property type="evidence" value="ECO:0007669"/>
    <property type="project" value="UniProtKB-EC"/>
</dbReference>
<protein>
    <recommendedName>
        <fullName evidence="2">Triosephosphate isomerase</fullName>
        <ecNumber evidence="2">5.3.1.1</ecNumber>
    </recommendedName>
</protein>
<dbReference type="EC" id="5.3.1.1" evidence="2"/>
<comment type="subunit">
    <text evidence="2">Homodimer.</text>
</comment>
<dbReference type="UniPathway" id="UPA00138"/>
<keyword evidence="2" id="KW-0324">Glycolysis</keyword>
<sequence>MSAAAAEHERRLTVGISLKLYLSVAETVDWAASLARIVSGHPAAAVVDVFAAPSFPALPAVREALRGSGVRLGAQNVFWQDSGAFTGEVSAGQLAEVGCSLVEIGHAERRRLFGETDEIVAAKAAAAHRAGLQPLICIGEPEEVSPHIAALEVIAQAEAAFADADGPGGESPWLIAYEPHWAIGREDPAPAAHIATVLDALAEWGRTSGHRQLLLYGGSAGPGLLTRLAERTAAVDGVFLGRFAHDPRAVAAVLDEAGALAGVAVATSPAALRTGK</sequence>
<comment type="pathway">
    <text evidence="2">Carbohydrate degradation; glycolysis; D-glyceraldehyde 3-phosphate from glycerone phosphate: step 1/1.</text>
</comment>
<comment type="pathway">
    <text evidence="2">Carbohydrate biosynthesis; gluconeogenesis.</text>
</comment>
<dbReference type="GO" id="GO:0006094">
    <property type="term" value="P:gluconeogenesis"/>
    <property type="evidence" value="ECO:0007669"/>
    <property type="project" value="UniProtKB-UniPathway"/>
</dbReference>
<comment type="subcellular location">
    <subcellularLocation>
        <location evidence="2">Cytoplasm</location>
    </subcellularLocation>
</comment>
<dbReference type="SUPFAM" id="SSF51351">
    <property type="entry name" value="Triosephosphate isomerase (TIM)"/>
    <property type="match status" value="1"/>
</dbReference>
<dbReference type="GO" id="GO:0019563">
    <property type="term" value="P:glycerol catabolic process"/>
    <property type="evidence" value="ECO:0007669"/>
    <property type="project" value="TreeGrafter"/>
</dbReference>
<name>A0A7W4UX67_LEIAQ</name>
<dbReference type="EMBL" id="JACHVP010000003">
    <property type="protein sequence ID" value="MBB2967930.1"/>
    <property type="molecule type" value="Genomic_DNA"/>
</dbReference>
<organism evidence="3 4">
    <name type="scientific">Leifsonia aquatica</name>
    <name type="common">Corynebacterium aquaticum</name>
    <dbReference type="NCBI Taxonomy" id="144185"/>
    <lineage>
        <taxon>Bacteria</taxon>
        <taxon>Bacillati</taxon>
        <taxon>Actinomycetota</taxon>
        <taxon>Actinomycetes</taxon>
        <taxon>Micrococcales</taxon>
        <taxon>Microbacteriaceae</taxon>
        <taxon>Leifsonia</taxon>
    </lineage>
</organism>
<dbReference type="GO" id="GO:0046166">
    <property type="term" value="P:glyceraldehyde-3-phosphate biosynthetic process"/>
    <property type="evidence" value="ECO:0007669"/>
    <property type="project" value="TreeGrafter"/>
</dbReference>
<dbReference type="AlphaFoldDB" id="A0A7W4UX67"/>
<comment type="similarity">
    <text evidence="2">Belongs to the triosephosphate isomerase family.</text>
</comment>
<accession>A0A7W4UX67</accession>
<dbReference type="CDD" id="cd00311">
    <property type="entry name" value="TIM"/>
    <property type="match status" value="1"/>
</dbReference>
<dbReference type="InterPro" id="IPR035990">
    <property type="entry name" value="TIM_sf"/>
</dbReference>
<reference evidence="3 4" key="1">
    <citation type="submission" date="2020-08" db="EMBL/GenBank/DDBJ databases">
        <title>Sequencing the genomes of 1000 actinobacteria strains.</title>
        <authorList>
            <person name="Klenk H.-P."/>
        </authorList>
    </citation>
    <scope>NUCLEOTIDE SEQUENCE [LARGE SCALE GENOMIC DNA]</scope>
    <source>
        <strain evidence="3 4">DSM 20146</strain>
    </source>
</reference>
<evidence type="ECO:0000313" key="4">
    <source>
        <dbReference type="Proteomes" id="UP000538196"/>
    </source>
</evidence>
<dbReference type="Pfam" id="PF00121">
    <property type="entry name" value="TIM"/>
    <property type="match status" value="1"/>
</dbReference>
<dbReference type="UniPathway" id="UPA00109">
    <property type="reaction ID" value="UER00189"/>
</dbReference>
<keyword evidence="2" id="KW-0312">Gluconeogenesis</keyword>
<dbReference type="InterPro" id="IPR013785">
    <property type="entry name" value="Aldolase_TIM"/>
</dbReference>
<dbReference type="PANTHER" id="PTHR21139">
    <property type="entry name" value="TRIOSEPHOSPHATE ISOMERASE"/>
    <property type="match status" value="1"/>
</dbReference>
<keyword evidence="1 2" id="KW-0413">Isomerase</keyword>
<comment type="caution">
    <text evidence="3">The sequence shown here is derived from an EMBL/GenBank/DDBJ whole genome shotgun (WGS) entry which is preliminary data.</text>
</comment>
<dbReference type="PROSITE" id="PS51440">
    <property type="entry name" value="TIM_2"/>
    <property type="match status" value="1"/>
</dbReference>
<dbReference type="PANTHER" id="PTHR21139:SF2">
    <property type="entry name" value="TRIOSEPHOSPHATE ISOMERASE"/>
    <property type="match status" value="1"/>
</dbReference>
<dbReference type="RefSeq" id="WP_021757311.1">
    <property type="nucleotide sequence ID" value="NZ_JACHVP010000003.1"/>
</dbReference>
<gene>
    <name evidence="3" type="ORF">FHX33_002700</name>
</gene>
<dbReference type="GO" id="GO:0005829">
    <property type="term" value="C:cytosol"/>
    <property type="evidence" value="ECO:0007669"/>
    <property type="project" value="TreeGrafter"/>
</dbReference>
<evidence type="ECO:0000256" key="1">
    <source>
        <dbReference type="ARBA" id="ARBA00023235"/>
    </source>
</evidence>
<evidence type="ECO:0000256" key="2">
    <source>
        <dbReference type="RuleBase" id="RU363013"/>
    </source>
</evidence>
<keyword evidence="4" id="KW-1185">Reference proteome</keyword>
<dbReference type="Gene3D" id="3.20.20.70">
    <property type="entry name" value="Aldolase class I"/>
    <property type="match status" value="1"/>
</dbReference>
<evidence type="ECO:0000313" key="3">
    <source>
        <dbReference type="EMBL" id="MBB2967930.1"/>
    </source>
</evidence>
<keyword evidence="2" id="KW-0963">Cytoplasm</keyword>